<feature type="transmembrane region" description="Helical" evidence="9">
    <location>
        <begin position="288"/>
        <end position="308"/>
    </location>
</feature>
<evidence type="ECO:0000256" key="8">
    <source>
        <dbReference type="ARBA" id="ARBA00023136"/>
    </source>
</evidence>
<dbReference type="GO" id="GO:0016887">
    <property type="term" value="F:ATP hydrolysis activity"/>
    <property type="evidence" value="ECO:0007669"/>
    <property type="project" value="InterPro"/>
</dbReference>
<dbReference type="CDD" id="cd18604">
    <property type="entry name" value="ABC_6TM_VMR1_D2_like"/>
    <property type="match status" value="1"/>
</dbReference>
<dbReference type="InterPro" id="IPR036640">
    <property type="entry name" value="ABC1_TM_sf"/>
</dbReference>
<dbReference type="GO" id="GO:0005524">
    <property type="term" value="F:ATP binding"/>
    <property type="evidence" value="ECO:0007669"/>
    <property type="project" value="UniProtKB-KW"/>
</dbReference>
<name>A0A166SSU1_9AGAM</name>
<keyword evidence="2" id="KW-0813">Transport</keyword>
<dbReference type="InterPro" id="IPR003593">
    <property type="entry name" value="AAA+_ATPase"/>
</dbReference>
<dbReference type="PROSITE" id="PS50929">
    <property type="entry name" value="ABC_TM1F"/>
    <property type="match status" value="2"/>
</dbReference>
<keyword evidence="7 9" id="KW-1133">Transmembrane helix</keyword>
<organism evidence="12 13">
    <name type="scientific">Athelia psychrophila</name>
    <dbReference type="NCBI Taxonomy" id="1759441"/>
    <lineage>
        <taxon>Eukaryota</taxon>
        <taxon>Fungi</taxon>
        <taxon>Dikarya</taxon>
        <taxon>Basidiomycota</taxon>
        <taxon>Agaricomycotina</taxon>
        <taxon>Agaricomycetes</taxon>
        <taxon>Agaricomycetidae</taxon>
        <taxon>Atheliales</taxon>
        <taxon>Atheliaceae</taxon>
        <taxon>Athelia</taxon>
    </lineage>
</organism>
<keyword evidence="3 9" id="KW-0812">Transmembrane</keyword>
<evidence type="ECO:0000256" key="3">
    <source>
        <dbReference type="ARBA" id="ARBA00022692"/>
    </source>
</evidence>
<dbReference type="PROSITE" id="PS50893">
    <property type="entry name" value="ABC_TRANSPORTER_2"/>
    <property type="match status" value="2"/>
</dbReference>
<dbReference type="SUPFAM" id="SSF90123">
    <property type="entry name" value="ABC transporter transmembrane region"/>
    <property type="match status" value="2"/>
</dbReference>
<dbReference type="SMART" id="SM00382">
    <property type="entry name" value="AAA"/>
    <property type="match status" value="2"/>
</dbReference>
<dbReference type="GO" id="GO:0140359">
    <property type="term" value="F:ABC-type transporter activity"/>
    <property type="evidence" value="ECO:0007669"/>
    <property type="project" value="InterPro"/>
</dbReference>
<evidence type="ECO:0000256" key="4">
    <source>
        <dbReference type="ARBA" id="ARBA00022737"/>
    </source>
</evidence>
<feature type="transmembrane region" description="Helical" evidence="9">
    <location>
        <begin position="137"/>
        <end position="156"/>
    </location>
</feature>
<feature type="transmembrane region" description="Helical" evidence="9">
    <location>
        <begin position="585"/>
        <end position="606"/>
    </location>
</feature>
<dbReference type="InterPro" id="IPR003439">
    <property type="entry name" value="ABC_transporter-like_ATP-bd"/>
</dbReference>
<keyword evidence="8 9" id="KW-0472">Membrane</keyword>
<dbReference type="InterPro" id="IPR050173">
    <property type="entry name" value="ABC_transporter_C-like"/>
</dbReference>
<dbReference type="InterPro" id="IPR011527">
    <property type="entry name" value="ABC1_TM_dom"/>
</dbReference>
<proteinExistence type="predicted"/>
<dbReference type="FunFam" id="3.40.50.300:FF:000838">
    <property type="entry name" value="ABC multidrug transporter (Eurofung)"/>
    <property type="match status" value="1"/>
</dbReference>
<keyword evidence="12" id="KW-0378">Hydrolase</keyword>
<feature type="transmembrane region" description="Helical" evidence="9">
    <location>
        <begin position="1101"/>
        <end position="1129"/>
    </location>
</feature>
<dbReference type="Proteomes" id="UP000076532">
    <property type="component" value="Unassembled WGS sequence"/>
</dbReference>
<dbReference type="InterPro" id="IPR017871">
    <property type="entry name" value="ABC_transporter-like_CS"/>
</dbReference>
<feature type="transmembrane region" description="Helical" evidence="9">
    <location>
        <begin position="490"/>
        <end position="514"/>
    </location>
</feature>
<dbReference type="Pfam" id="PF00664">
    <property type="entry name" value="ABC_membrane"/>
    <property type="match status" value="2"/>
</dbReference>
<comment type="subcellular location">
    <subcellularLocation>
        <location evidence="1">Membrane</location>
        <topology evidence="1">Multi-pass membrane protein</topology>
    </subcellularLocation>
</comment>
<keyword evidence="4" id="KW-0677">Repeat</keyword>
<dbReference type="OrthoDB" id="6500128at2759"/>
<feature type="transmembrane region" description="Helical" evidence="9">
    <location>
        <begin position="1010"/>
        <end position="1033"/>
    </location>
</feature>
<dbReference type="STRING" id="436010.A0A166SSU1"/>
<evidence type="ECO:0000259" key="10">
    <source>
        <dbReference type="PROSITE" id="PS50893"/>
    </source>
</evidence>
<dbReference type="CDD" id="cd18596">
    <property type="entry name" value="ABC_6TM_VMR1_D1_like"/>
    <property type="match status" value="1"/>
</dbReference>
<feature type="domain" description="ABC transmembrane type-1" evidence="11">
    <location>
        <begin position="972"/>
        <end position="1216"/>
    </location>
</feature>
<evidence type="ECO:0000256" key="6">
    <source>
        <dbReference type="ARBA" id="ARBA00022840"/>
    </source>
</evidence>
<dbReference type="CDD" id="cd03250">
    <property type="entry name" value="ABCC_MRP_domain1"/>
    <property type="match status" value="1"/>
</dbReference>
<feature type="transmembrane region" description="Helical" evidence="9">
    <location>
        <begin position="1195"/>
        <end position="1216"/>
    </location>
</feature>
<dbReference type="InterPro" id="IPR027417">
    <property type="entry name" value="P-loop_NTPase"/>
</dbReference>
<keyword evidence="5" id="KW-0547">Nucleotide-binding</keyword>
<accession>A0A166SSU1</accession>
<feature type="transmembrane region" description="Helical" evidence="9">
    <location>
        <begin position="87"/>
        <end position="104"/>
    </location>
</feature>
<evidence type="ECO:0000313" key="12">
    <source>
        <dbReference type="EMBL" id="KZP29786.1"/>
    </source>
</evidence>
<dbReference type="SUPFAM" id="SSF52540">
    <property type="entry name" value="P-loop containing nucleoside triphosphate hydrolases"/>
    <property type="match status" value="2"/>
</dbReference>
<feature type="domain" description="ABC transporter" evidence="10">
    <location>
        <begin position="1289"/>
        <end position="1526"/>
    </location>
</feature>
<feature type="transmembrane region" description="Helical" evidence="9">
    <location>
        <begin position="1228"/>
        <end position="1247"/>
    </location>
</feature>
<evidence type="ECO:0000256" key="7">
    <source>
        <dbReference type="ARBA" id="ARBA00022989"/>
    </source>
</evidence>
<reference evidence="12 13" key="1">
    <citation type="journal article" date="2016" name="Mol. Biol. Evol.">
        <title>Comparative Genomics of Early-Diverging Mushroom-Forming Fungi Provides Insights into the Origins of Lignocellulose Decay Capabilities.</title>
        <authorList>
            <person name="Nagy L.G."/>
            <person name="Riley R."/>
            <person name="Tritt A."/>
            <person name="Adam C."/>
            <person name="Daum C."/>
            <person name="Floudas D."/>
            <person name="Sun H."/>
            <person name="Yadav J.S."/>
            <person name="Pangilinan J."/>
            <person name="Larsson K.H."/>
            <person name="Matsuura K."/>
            <person name="Barry K."/>
            <person name="Labutti K."/>
            <person name="Kuo R."/>
            <person name="Ohm R.A."/>
            <person name="Bhattacharya S.S."/>
            <person name="Shirouzu T."/>
            <person name="Yoshinaga Y."/>
            <person name="Martin F.M."/>
            <person name="Grigoriev I.V."/>
            <person name="Hibbett D.S."/>
        </authorList>
    </citation>
    <scope>NUCLEOTIDE SEQUENCE [LARGE SCALE GENOMIC DNA]</scope>
    <source>
        <strain evidence="12 13">CBS 109695</strain>
    </source>
</reference>
<dbReference type="GO" id="GO:0016020">
    <property type="term" value="C:membrane"/>
    <property type="evidence" value="ECO:0007669"/>
    <property type="project" value="UniProtKB-SubCell"/>
</dbReference>
<feature type="transmembrane region" description="Helical" evidence="9">
    <location>
        <begin position="967"/>
        <end position="990"/>
    </location>
</feature>
<keyword evidence="6" id="KW-0067">ATP-binding</keyword>
<sequence length="1540" mass="169403">MNLLQLATEGGLWKSSFIIPVIISVSSLVTLVLQKFIQSQAFQKIRSRVLSGSTYSDLHASRNITYATQLHANIASHGKRSIFWHKFARFLACIVLLGLAINVFDVDLAFHSSHCILKVYTSTLSLLSAVTGRKTSSLVSIHLTVVLIFSFCVFVYRDIWPLARFGGTPLDASQGPVLWVEIALLAVTGVIIPLAVPRHHIPLDVKSQTPPAPEQTCSIFSLIIWSVLDPVVVFAYKNGRMDDDSLPPLADYDNARHLAETSLPLLNPLSGKKRHIFWGLMTIYRMDFLLIAAMMTLQVLTALASPFGINKLLRYIEDGGENAEVKPWVWILWLLVAPIMGSIAIQWHNFLATRMIVRTEAIFTQLIFNHALCVRIKAETAEDAKHIGDSVTDPIANASVLDANPLGSALSLDHSVEGSDYVLEQPPNCAPEGVSPLDTDAEASPAKSKTSDNLVGKITNLCSSDLANIVGARDFLLLVLKFPLQLALSVWLLFSILGWSALAGLLVMIVLFPIPGGVAKMMQGVQLAVMKKTDARVQTVTETMNVLRMIKLFGWETKMNEKIAEKREDELRYIWKQRILEVCTVNLNLIIPVMAMIATYATYTLVMKRDLTASKVFASISVFDMLKDQFLIIFGLIPRLVQGKVSLDRVNDFIHHTDLLDCYATQCPTVASPKIDDPQIWIGFRNATFSWTSDTDAIPSKEFSLRIHGLLSFKAAAINVITGRSGSGKTSLLMALLGEMHYFPSGAYSAVCLPREKGVAYAAQESWVLNTTIKKNIIFGSTYNESRYQDVIYQCGLSRDLEMFHAGDATEVGEKGLTLSGGQKARITLARAIYSSAEILLLDDIFAALDVHTAKHIMEKCLAGKLVQGRTVILVTHNIALITSVASFVVTLGADGTIINQGSPADTLRLNQTLNPINQDFEKIIEGDSNAETNEGKLIMPEDIQEGRVGWNAFRFFLDSLGGNRPILFWTIFISSMFFIYFLNAAQTWWLGYWASKYGPGLSDEVGASYYLGIYAILVALAIAISSVGDLVYMLGSLRASRKIHSVLIHSVLGTTLRWLDETPSSRVITRCTQDIRTVDDDIAHDFAVVTELSLSMMIKLAAVIALTPIFIFPSVCVAILGVAVGHVYSKAQLPVKREMSISKAPVLGHFGAAIEGLVSIRAYGAQTTFNNELLLRIDRYTRAARTYYNLNRWIRFRIDTLGALFTASLASYLIYGRSSTTSASDTGFSLNMAVGFASTLLWWVGYLNALEVEGNLERILDYVSAEQESPPSGGEVQPPAYWPASGDIHVEGLSARYSRDSPWVIRDISFHLKPGERVGIVGRTGSGKSSLVLALLRCIPTEGDVHYDNILTSSLTLDKLRSSMTVIPQIPELLKGSVRENLDPFQEHDDATLNDSLRAAGLVALQSEMSEGRVTLDSPVAGGGSNLSVGQRQILALARAIVRNTKVIILDEATSAIDYKTDSIIQRSLRTELGRDATVIIVAHRLQTIMDADRIIVLDAGRIVEFDSPKELLKNTAGNFSAMVKESDDGQHLVEMTRK</sequence>
<dbReference type="Pfam" id="PF00005">
    <property type="entry name" value="ABC_tran"/>
    <property type="match status" value="2"/>
</dbReference>
<dbReference type="PROSITE" id="PS00211">
    <property type="entry name" value="ABC_TRANSPORTER_1"/>
    <property type="match status" value="1"/>
</dbReference>
<feature type="transmembrane region" description="Helical" evidence="9">
    <location>
        <begin position="12"/>
        <end position="33"/>
    </location>
</feature>
<evidence type="ECO:0000313" key="13">
    <source>
        <dbReference type="Proteomes" id="UP000076532"/>
    </source>
</evidence>
<evidence type="ECO:0000256" key="5">
    <source>
        <dbReference type="ARBA" id="ARBA00022741"/>
    </source>
</evidence>
<evidence type="ECO:0000256" key="1">
    <source>
        <dbReference type="ARBA" id="ARBA00004141"/>
    </source>
</evidence>
<dbReference type="Gene3D" id="3.40.50.300">
    <property type="entry name" value="P-loop containing nucleotide triphosphate hydrolases"/>
    <property type="match status" value="2"/>
</dbReference>
<dbReference type="FunFam" id="1.20.1560.10:FF:000013">
    <property type="entry name" value="ABC transporter C family member 2"/>
    <property type="match status" value="1"/>
</dbReference>
<evidence type="ECO:0000256" key="9">
    <source>
        <dbReference type="SAM" id="Phobius"/>
    </source>
</evidence>
<dbReference type="PANTHER" id="PTHR24223:SF356">
    <property type="entry name" value="ATP-BINDING CASSETTE TRANSPORTER ABC4"/>
    <property type="match status" value="1"/>
</dbReference>
<gene>
    <name evidence="12" type="ORF">FIBSPDRAFT_917353</name>
</gene>
<evidence type="ECO:0000259" key="11">
    <source>
        <dbReference type="PROSITE" id="PS50929"/>
    </source>
</evidence>
<feature type="domain" description="ABC transporter" evidence="10">
    <location>
        <begin position="682"/>
        <end position="920"/>
    </location>
</feature>
<dbReference type="EMBL" id="KV417497">
    <property type="protein sequence ID" value="KZP29786.1"/>
    <property type="molecule type" value="Genomic_DNA"/>
</dbReference>
<feature type="transmembrane region" description="Helical" evidence="9">
    <location>
        <begin position="110"/>
        <end position="130"/>
    </location>
</feature>
<dbReference type="Gene3D" id="1.20.1560.10">
    <property type="entry name" value="ABC transporter type 1, transmembrane domain"/>
    <property type="match status" value="2"/>
</dbReference>
<feature type="transmembrane region" description="Helical" evidence="9">
    <location>
        <begin position="176"/>
        <end position="196"/>
    </location>
</feature>
<dbReference type="PANTHER" id="PTHR24223">
    <property type="entry name" value="ATP-BINDING CASSETTE SUB-FAMILY C"/>
    <property type="match status" value="1"/>
</dbReference>
<protein>
    <submittedName>
        <fullName evidence="12">P-loop containing nucleoside triphosphate hydrolase protein</fullName>
    </submittedName>
</protein>
<keyword evidence="13" id="KW-1185">Reference proteome</keyword>
<evidence type="ECO:0000256" key="2">
    <source>
        <dbReference type="ARBA" id="ARBA00022448"/>
    </source>
</evidence>
<dbReference type="CDD" id="cd03244">
    <property type="entry name" value="ABCC_MRP_domain2"/>
    <property type="match status" value="1"/>
</dbReference>
<feature type="transmembrane region" description="Helical" evidence="9">
    <location>
        <begin position="328"/>
        <end position="348"/>
    </location>
</feature>
<feature type="domain" description="ABC transmembrane type-1" evidence="11">
    <location>
        <begin position="289"/>
        <end position="642"/>
    </location>
</feature>